<dbReference type="STRING" id="1353952.A0A165DET8"/>
<evidence type="ECO:0000313" key="2">
    <source>
        <dbReference type="EMBL" id="KZT52656.1"/>
    </source>
</evidence>
<feature type="compositionally biased region" description="Low complexity" evidence="1">
    <location>
        <begin position="35"/>
        <end position="54"/>
    </location>
</feature>
<name>A0A165DET8_9BASI</name>
<feature type="compositionally biased region" description="Pro residues" evidence="1">
    <location>
        <begin position="55"/>
        <end position="72"/>
    </location>
</feature>
<feature type="compositionally biased region" description="Polar residues" evidence="1">
    <location>
        <begin position="75"/>
        <end position="88"/>
    </location>
</feature>
<evidence type="ECO:0000313" key="3">
    <source>
        <dbReference type="Proteomes" id="UP000076842"/>
    </source>
</evidence>
<evidence type="ECO:0000256" key="1">
    <source>
        <dbReference type="SAM" id="MobiDB-lite"/>
    </source>
</evidence>
<feature type="region of interest" description="Disordered" evidence="1">
    <location>
        <begin position="1"/>
        <end position="99"/>
    </location>
</feature>
<accession>A0A165DET8</accession>
<protein>
    <submittedName>
        <fullName evidence="2">Uncharacterized protein</fullName>
    </submittedName>
</protein>
<dbReference type="AlphaFoldDB" id="A0A165DET8"/>
<dbReference type="InParanoid" id="A0A165DET8"/>
<dbReference type="OrthoDB" id="3181072at2759"/>
<proteinExistence type="predicted"/>
<gene>
    <name evidence="2" type="ORF">CALCODRAFT_502002</name>
</gene>
<organism evidence="2 3">
    <name type="scientific">Calocera cornea HHB12733</name>
    <dbReference type="NCBI Taxonomy" id="1353952"/>
    <lineage>
        <taxon>Eukaryota</taxon>
        <taxon>Fungi</taxon>
        <taxon>Dikarya</taxon>
        <taxon>Basidiomycota</taxon>
        <taxon>Agaricomycotina</taxon>
        <taxon>Dacrymycetes</taxon>
        <taxon>Dacrymycetales</taxon>
        <taxon>Dacrymycetaceae</taxon>
        <taxon>Calocera</taxon>
    </lineage>
</organism>
<sequence>MSNAGDDEAKSTVSRSSAATTPRVRSPHNVPIPATPSAPRSWASASPARSTRTITPPPTPPAAQTPAPPPAPSIHSQYTRSRPPSVQSMALEDPPAELQAQAAADPIPMLETLLSTMRQTLHTLTAAFDTLAYQTSQLATLRPALEGHHEIQRLKEQIAEQDQKMDTMKEFLSDTLKGHMQDVREGLKGHVEEVLGGPVKDTVRTEVETRVMERVAEQIAEKIPTALLDTVQDHKVQLAEVRRSLHNSEARRANGLLRTNNINEPLTPLLRTNGEVSPFFPHDLAALFASPGPVAKQLAADYDLHIDPESRERNLNKFMGHIGVGFQMVPAPPVSPTPVSPAHQHLM</sequence>
<keyword evidence="3" id="KW-1185">Reference proteome</keyword>
<reference evidence="2 3" key="1">
    <citation type="journal article" date="2016" name="Mol. Biol. Evol.">
        <title>Comparative Genomics of Early-Diverging Mushroom-Forming Fungi Provides Insights into the Origins of Lignocellulose Decay Capabilities.</title>
        <authorList>
            <person name="Nagy L.G."/>
            <person name="Riley R."/>
            <person name="Tritt A."/>
            <person name="Adam C."/>
            <person name="Daum C."/>
            <person name="Floudas D."/>
            <person name="Sun H."/>
            <person name="Yadav J.S."/>
            <person name="Pangilinan J."/>
            <person name="Larsson K.H."/>
            <person name="Matsuura K."/>
            <person name="Barry K."/>
            <person name="Labutti K."/>
            <person name="Kuo R."/>
            <person name="Ohm R.A."/>
            <person name="Bhattacharya S.S."/>
            <person name="Shirouzu T."/>
            <person name="Yoshinaga Y."/>
            <person name="Martin F.M."/>
            <person name="Grigoriev I.V."/>
            <person name="Hibbett D.S."/>
        </authorList>
    </citation>
    <scope>NUCLEOTIDE SEQUENCE [LARGE SCALE GENOMIC DNA]</scope>
    <source>
        <strain evidence="2 3">HHB12733</strain>
    </source>
</reference>
<feature type="compositionally biased region" description="Polar residues" evidence="1">
    <location>
        <begin position="11"/>
        <end position="20"/>
    </location>
</feature>
<dbReference type="EMBL" id="KV424059">
    <property type="protein sequence ID" value="KZT52656.1"/>
    <property type="molecule type" value="Genomic_DNA"/>
</dbReference>
<dbReference type="Proteomes" id="UP000076842">
    <property type="component" value="Unassembled WGS sequence"/>
</dbReference>